<dbReference type="EC" id="2.7.7.65" evidence="2"/>
<dbReference type="AlphaFoldDB" id="A0A837NJP4"/>
<evidence type="ECO:0000256" key="1">
    <source>
        <dbReference type="ARBA" id="ARBA00001946"/>
    </source>
</evidence>
<evidence type="ECO:0000256" key="6">
    <source>
        <dbReference type="SAM" id="Phobius"/>
    </source>
</evidence>
<dbReference type="InterPro" id="IPR043128">
    <property type="entry name" value="Rev_trsase/Diguanyl_cyclase"/>
</dbReference>
<keyword evidence="7" id="KW-0732">Signal</keyword>
<dbReference type="PANTHER" id="PTHR45138:SF9">
    <property type="entry name" value="DIGUANYLATE CYCLASE DGCM-RELATED"/>
    <property type="match status" value="1"/>
</dbReference>
<dbReference type="Pfam" id="PF00990">
    <property type="entry name" value="GGDEF"/>
    <property type="match status" value="1"/>
</dbReference>
<evidence type="ECO:0000256" key="3">
    <source>
        <dbReference type="ARBA" id="ARBA00034247"/>
    </source>
</evidence>
<dbReference type="InterPro" id="IPR029787">
    <property type="entry name" value="Nucleotide_cyclase"/>
</dbReference>
<dbReference type="InterPro" id="IPR000160">
    <property type="entry name" value="GGDEF_dom"/>
</dbReference>
<evidence type="ECO:0000313" key="9">
    <source>
        <dbReference type="EMBL" id="KPD24409.1"/>
    </source>
</evidence>
<feature type="coiled-coil region" evidence="5">
    <location>
        <begin position="387"/>
        <end position="418"/>
    </location>
</feature>
<keyword evidence="5" id="KW-0175">Coiled coil</keyword>
<dbReference type="SMART" id="SM00267">
    <property type="entry name" value="GGDEF"/>
    <property type="match status" value="1"/>
</dbReference>
<keyword evidence="6" id="KW-0472">Membrane</keyword>
<dbReference type="PROSITE" id="PS50005">
    <property type="entry name" value="TPR"/>
    <property type="match status" value="1"/>
</dbReference>
<comment type="caution">
    <text evidence="9">The sequence shown here is derived from an EMBL/GenBank/DDBJ whole genome shotgun (WGS) entry which is preliminary data.</text>
</comment>
<dbReference type="Proteomes" id="UP000053030">
    <property type="component" value="Unassembled WGS sequence"/>
</dbReference>
<feature type="repeat" description="TPR" evidence="4">
    <location>
        <begin position="136"/>
        <end position="169"/>
    </location>
</feature>
<reference evidence="9 10" key="1">
    <citation type="submission" date="2015-08" db="EMBL/GenBank/DDBJ databases">
        <title>Genome sequencing and assembly of the deep-sea bacterium Idiomarina zobellii.</title>
        <authorList>
            <person name="Mithoefer S.D."/>
            <person name="Rheaume B.A."/>
            <person name="MacLea K.S."/>
        </authorList>
    </citation>
    <scope>NUCLEOTIDE SEQUENCE [LARGE SCALE GENOMIC DNA]</scope>
    <source>
        <strain evidence="9 10">KMM 231</strain>
    </source>
</reference>
<dbReference type="CDD" id="cd01949">
    <property type="entry name" value="GGDEF"/>
    <property type="match status" value="1"/>
</dbReference>
<comment type="cofactor">
    <cofactor evidence="1">
        <name>Mg(2+)</name>
        <dbReference type="ChEBI" id="CHEBI:18420"/>
    </cofactor>
</comment>
<name>A0A837NJP4_9GAMM</name>
<dbReference type="InterPro" id="IPR011990">
    <property type="entry name" value="TPR-like_helical_dom_sf"/>
</dbReference>
<gene>
    <name evidence="9" type="ORF">AFK76_04495</name>
</gene>
<dbReference type="InterPro" id="IPR019734">
    <property type="entry name" value="TPR_rpt"/>
</dbReference>
<feature type="signal peptide" evidence="7">
    <location>
        <begin position="1"/>
        <end position="19"/>
    </location>
</feature>
<evidence type="ECO:0000259" key="8">
    <source>
        <dbReference type="PROSITE" id="PS50887"/>
    </source>
</evidence>
<keyword evidence="4" id="KW-0802">TPR repeat</keyword>
<sequence>MQLLLTLVISLALTTGVYAQDDSISLEELEQLPPIPAEYGTLSYLEKVNWLNERLNEDINVVEEYRLQRMLAFEYDDNGEPTLTNSICESHPPQSFDFYYRYTCLAVDDLSYEQRISKLFELHEKLLEEGWVEFAVSVLAEIGWMQSSSGNIKQAFQSFEQALSLAKDQRVPWLVLNGVMQDTATLYIMYGDANYRQKGMQLHKHILERTKALRDDNQLPPEHAQNTIDLTYFNLGVANALHERDYEKALDWLGKVNLEQAVQAKSALVFSALSAVELGKAELAANYLDQSAQLEDQDPVVERYLACYQQLVNHKLNNQDDVPACHNLHPDTQLEVKLDVYKRMSELESSDLRIEGHENFYQLYKSTLQNQLKQSSSAMASSAELSRLQLESELQKDLLEKEELLKDAERERRETQSNLMYAIIAIFILVVVFGLLQIRQKLRQAKRFKALSQRDSLTGLHNRLYFEGRIQRELDAVNLANREEDNKRLAVYLFDIDYFKKLNDSYGHDIGDEVLKEFARRVTHALREQDMLVRWGGEEFLVVAKVDDEDDFHNIAQRIHKAVTQKPFILPNGLELPVTCTVGGVICPYLTDIDQVPHWRTLVQLADTAMYYGKSQGRNRWVCINEIPTKEVEEKVLNEGFKSLDKHQGVKLKTSNDQ</sequence>
<dbReference type="PANTHER" id="PTHR45138">
    <property type="entry name" value="REGULATORY COMPONENTS OF SENSORY TRANSDUCTION SYSTEM"/>
    <property type="match status" value="1"/>
</dbReference>
<dbReference type="Gene3D" id="3.30.70.270">
    <property type="match status" value="1"/>
</dbReference>
<dbReference type="PROSITE" id="PS50887">
    <property type="entry name" value="GGDEF"/>
    <property type="match status" value="1"/>
</dbReference>
<dbReference type="GO" id="GO:0052621">
    <property type="term" value="F:diguanylate cyclase activity"/>
    <property type="evidence" value="ECO:0007669"/>
    <property type="project" value="UniProtKB-EC"/>
</dbReference>
<keyword evidence="10" id="KW-1185">Reference proteome</keyword>
<protein>
    <recommendedName>
        <fullName evidence="2">diguanylate cyclase</fullName>
        <ecNumber evidence="2">2.7.7.65</ecNumber>
    </recommendedName>
</protein>
<dbReference type="SUPFAM" id="SSF48452">
    <property type="entry name" value="TPR-like"/>
    <property type="match status" value="1"/>
</dbReference>
<evidence type="ECO:0000313" key="10">
    <source>
        <dbReference type="Proteomes" id="UP000053030"/>
    </source>
</evidence>
<dbReference type="InterPro" id="IPR050469">
    <property type="entry name" value="Diguanylate_Cyclase"/>
</dbReference>
<evidence type="ECO:0000256" key="4">
    <source>
        <dbReference type="PROSITE-ProRule" id="PRU00339"/>
    </source>
</evidence>
<feature type="domain" description="GGDEF" evidence="8">
    <location>
        <begin position="487"/>
        <end position="626"/>
    </location>
</feature>
<feature type="transmembrane region" description="Helical" evidence="6">
    <location>
        <begin position="419"/>
        <end position="438"/>
    </location>
</feature>
<dbReference type="EMBL" id="LHSG01000003">
    <property type="protein sequence ID" value="KPD24409.1"/>
    <property type="molecule type" value="Genomic_DNA"/>
</dbReference>
<accession>A0A837NJP4</accession>
<feature type="chain" id="PRO_5032970674" description="diguanylate cyclase" evidence="7">
    <location>
        <begin position="20"/>
        <end position="658"/>
    </location>
</feature>
<dbReference type="NCBIfam" id="TIGR00254">
    <property type="entry name" value="GGDEF"/>
    <property type="match status" value="1"/>
</dbReference>
<keyword evidence="6" id="KW-1133">Transmembrane helix</keyword>
<evidence type="ECO:0000256" key="7">
    <source>
        <dbReference type="SAM" id="SignalP"/>
    </source>
</evidence>
<keyword evidence="6" id="KW-0812">Transmembrane</keyword>
<organism evidence="9 10">
    <name type="scientific">Idiomarina zobellii</name>
    <dbReference type="NCBI Taxonomy" id="86103"/>
    <lineage>
        <taxon>Bacteria</taxon>
        <taxon>Pseudomonadati</taxon>
        <taxon>Pseudomonadota</taxon>
        <taxon>Gammaproteobacteria</taxon>
        <taxon>Alteromonadales</taxon>
        <taxon>Idiomarinaceae</taxon>
        <taxon>Idiomarina</taxon>
    </lineage>
</organism>
<dbReference type="SUPFAM" id="SSF55073">
    <property type="entry name" value="Nucleotide cyclase"/>
    <property type="match status" value="1"/>
</dbReference>
<evidence type="ECO:0000256" key="5">
    <source>
        <dbReference type="SAM" id="Coils"/>
    </source>
</evidence>
<dbReference type="Gene3D" id="1.25.40.10">
    <property type="entry name" value="Tetratricopeptide repeat domain"/>
    <property type="match status" value="1"/>
</dbReference>
<evidence type="ECO:0000256" key="2">
    <source>
        <dbReference type="ARBA" id="ARBA00012528"/>
    </source>
</evidence>
<dbReference type="FunFam" id="3.30.70.270:FF:000001">
    <property type="entry name" value="Diguanylate cyclase domain protein"/>
    <property type="match status" value="1"/>
</dbReference>
<comment type="catalytic activity">
    <reaction evidence="3">
        <text>2 GTP = 3',3'-c-di-GMP + 2 diphosphate</text>
        <dbReference type="Rhea" id="RHEA:24898"/>
        <dbReference type="ChEBI" id="CHEBI:33019"/>
        <dbReference type="ChEBI" id="CHEBI:37565"/>
        <dbReference type="ChEBI" id="CHEBI:58805"/>
        <dbReference type="EC" id="2.7.7.65"/>
    </reaction>
</comment>
<proteinExistence type="predicted"/>